<feature type="domain" description="MADF" evidence="2">
    <location>
        <begin position="1"/>
        <end position="76"/>
    </location>
</feature>
<feature type="region of interest" description="Disordered" evidence="1">
    <location>
        <begin position="105"/>
        <end position="153"/>
    </location>
</feature>
<dbReference type="AlphaFoldDB" id="A0A9D4PWR0"/>
<proteinExistence type="predicted"/>
<protein>
    <recommendedName>
        <fullName evidence="2">MADF domain-containing protein</fullName>
    </recommendedName>
</protein>
<dbReference type="PROSITE" id="PS51029">
    <property type="entry name" value="MADF"/>
    <property type="match status" value="1"/>
</dbReference>
<organism evidence="3 4">
    <name type="scientific">Rhipicephalus sanguineus</name>
    <name type="common">Brown dog tick</name>
    <name type="synonym">Ixodes sanguineus</name>
    <dbReference type="NCBI Taxonomy" id="34632"/>
    <lineage>
        <taxon>Eukaryota</taxon>
        <taxon>Metazoa</taxon>
        <taxon>Ecdysozoa</taxon>
        <taxon>Arthropoda</taxon>
        <taxon>Chelicerata</taxon>
        <taxon>Arachnida</taxon>
        <taxon>Acari</taxon>
        <taxon>Parasitiformes</taxon>
        <taxon>Ixodida</taxon>
        <taxon>Ixodoidea</taxon>
        <taxon>Ixodidae</taxon>
        <taxon>Rhipicephalinae</taxon>
        <taxon>Rhipicephalus</taxon>
        <taxon>Rhipicephalus</taxon>
    </lineage>
</organism>
<dbReference type="GO" id="GO:0005634">
    <property type="term" value="C:nucleus"/>
    <property type="evidence" value="ECO:0007669"/>
    <property type="project" value="TreeGrafter"/>
</dbReference>
<evidence type="ECO:0000259" key="2">
    <source>
        <dbReference type="PROSITE" id="PS51029"/>
    </source>
</evidence>
<dbReference type="EMBL" id="JABSTV010001250">
    <property type="protein sequence ID" value="KAH7957058.1"/>
    <property type="molecule type" value="Genomic_DNA"/>
</dbReference>
<feature type="region of interest" description="Disordered" evidence="1">
    <location>
        <begin position="234"/>
        <end position="259"/>
    </location>
</feature>
<dbReference type="GO" id="GO:0005667">
    <property type="term" value="C:transcription regulator complex"/>
    <property type="evidence" value="ECO:0007669"/>
    <property type="project" value="TreeGrafter"/>
</dbReference>
<dbReference type="PANTHER" id="PTHR12243">
    <property type="entry name" value="MADF DOMAIN TRANSCRIPTION FACTOR"/>
    <property type="match status" value="1"/>
</dbReference>
<evidence type="ECO:0000313" key="4">
    <source>
        <dbReference type="Proteomes" id="UP000821837"/>
    </source>
</evidence>
<feature type="compositionally biased region" description="Basic and acidic residues" evidence="1">
    <location>
        <begin position="135"/>
        <end position="146"/>
    </location>
</feature>
<dbReference type="Pfam" id="PF10545">
    <property type="entry name" value="MADF_DNA_bdg"/>
    <property type="match status" value="1"/>
</dbReference>
<accession>A0A9D4PWR0</accession>
<keyword evidence="4" id="KW-1185">Reference proteome</keyword>
<feature type="compositionally biased region" description="Polar residues" evidence="1">
    <location>
        <begin position="244"/>
        <end position="255"/>
    </location>
</feature>
<comment type="caution">
    <text evidence="3">The sequence shown here is derived from an EMBL/GenBank/DDBJ whole genome shotgun (WGS) entry which is preliminary data.</text>
</comment>
<reference evidence="3" key="1">
    <citation type="journal article" date="2020" name="Cell">
        <title>Large-Scale Comparative Analyses of Tick Genomes Elucidate Their Genetic Diversity and Vector Capacities.</title>
        <authorList>
            <consortium name="Tick Genome and Microbiome Consortium (TIGMIC)"/>
            <person name="Jia N."/>
            <person name="Wang J."/>
            <person name="Shi W."/>
            <person name="Du L."/>
            <person name="Sun Y."/>
            <person name="Zhan W."/>
            <person name="Jiang J.F."/>
            <person name="Wang Q."/>
            <person name="Zhang B."/>
            <person name="Ji P."/>
            <person name="Bell-Sakyi L."/>
            <person name="Cui X.M."/>
            <person name="Yuan T.T."/>
            <person name="Jiang B.G."/>
            <person name="Yang W.F."/>
            <person name="Lam T.T."/>
            <person name="Chang Q.C."/>
            <person name="Ding S.J."/>
            <person name="Wang X.J."/>
            <person name="Zhu J.G."/>
            <person name="Ruan X.D."/>
            <person name="Zhao L."/>
            <person name="Wei J.T."/>
            <person name="Ye R.Z."/>
            <person name="Que T.C."/>
            <person name="Du C.H."/>
            <person name="Zhou Y.H."/>
            <person name="Cheng J.X."/>
            <person name="Dai P.F."/>
            <person name="Guo W.B."/>
            <person name="Han X.H."/>
            <person name="Huang E.J."/>
            <person name="Li L.F."/>
            <person name="Wei W."/>
            <person name="Gao Y.C."/>
            <person name="Liu J.Z."/>
            <person name="Shao H.Z."/>
            <person name="Wang X."/>
            <person name="Wang C.C."/>
            <person name="Yang T.C."/>
            <person name="Huo Q.B."/>
            <person name="Li W."/>
            <person name="Chen H.Y."/>
            <person name="Chen S.E."/>
            <person name="Zhou L.G."/>
            <person name="Ni X.B."/>
            <person name="Tian J.H."/>
            <person name="Sheng Y."/>
            <person name="Liu T."/>
            <person name="Pan Y.S."/>
            <person name="Xia L.Y."/>
            <person name="Li J."/>
            <person name="Zhao F."/>
            <person name="Cao W.C."/>
        </authorList>
    </citation>
    <scope>NUCLEOTIDE SEQUENCE</scope>
    <source>
        <strain evidence="3">Rsan-2018</strain>
    </source>
</reference>
<dbReference type="VEuPathDB" id="VectorBase:RSAN_037101"/>
<dbReference type="PANTHER" id="PTHR12243:SF60">
    <property type="entry name" value="SI:CH211-15D5.12-RELATED"/>
    <property type="match status" value="1"/>
</dbReference>
<reference evidence="3" key="2">
    <citation type="submission" date="2021-09" db="EMBL/GenBank/DDBJ databases">
        <authorList>
            <person name="Jia N."/>
            <person name="Wang J."/>
            <person name="Shi W."/>
            <person name="Du L."/>
            <person name="Sun Y."/>
            <person name="Zhan W."/>
            <person name="Jiang J."/>
            <person name="Wang Q."/>
            <person name="Zhang B."/>
            <person name="Ji P."/>
            <person name="Sakyi L.B."/>
            <person name="Cui X."/>
            <person name="Yuan T."/>
            <person name="Jiang B."/>
            <person name="Yang W."/>
            <person name="Lam T.T.-Y."/>
            <person name="Chang Q."/>
            <person name="Ding S."/>
            <person name="Wang X."/>
            <person name="Zhu J."/>
            <person name="Ruan X."/>
            <person name="Zhao L."/>
            <person name="Wei J."/>
            <person name="Que T."/>
            <person name="Du C."/>
            <person name="Cheng J."/>
            <person name="Dai P."/>
            <person name="Han X."/>
            <person name="Huang E."/>
            <person name="Gao Y."/>
            <person name="Liu J."/>
            <person name="Shao H."/>
            <person name="Ye R."/>
            <person name="Li L."/>
            <person name="Wei W."/>
            <person name="Wang X."/>
            <person name="Wang C."/>
            <person name="Huo Q."/>
            <person name="Li W."/>
            <person name="Guo W."/>
            <person name="Chen H."/>
            <person name="Chen S."/>
            <person name="Zhou L."/>
            <person name="Zhou L."/>
            <person name="Ni X."/>
            <person name="Tian J."/>
            <person name="Zhou Y."/>
            <person name="Sheng Y."/>
            <person name="Liu T."/>
            <person name="Pan Y."/>
            <person name="Xia L."/>
            <person name="Li J."/>
            <person name="Zhao F."/>
            <person name="Cao W."/>
        </authorList>
    </citation>
    <scope>NUCLEOTIDE SEQUENCE</scope>
    <source>
        <strain evidence="3">Rsan-2018</strain>
        <tissue evidence="3">Larvae</tissue>
    </source>
</reference>
<sequence length="281" mass="31735">MDYRDAERKNNAWEQIRVYSGLSKVDECLKLWKRLRDRYTRELKAIEATKRSGSGYVSRRAWEFTESMAFYKHCGRPRKTTCSLEPATYGDDGETAESIFATMENTPPAPSGVESPMDSPQELPMPATPPPLAERPPETGKQEAAPKLKKGKKNDNFEEQLLCRLDGKMSENEAFGISIGLSLDNMPPKWTAEPPLDNRSRRAGAGFLNLALPRWSRRADVGFRDVPLVLKGTTPCRRNPRVVGSSSSTVAQSHRSSTRRPCVFRLPSLHVTAPRQRRHRH</sequence>
<dbReference type="InterPro" id="IPR006578">
    <property type="entry name" value="MADF-dom"/>
</dbReference>
<dbReference type="InterPro" id="IPR039353">
    <property type="entry name" value="TF_Adf1"/>
</dbReference>
<dbReference type="GO" id="GO:0006357">
    <property type="term" value="P:regulation of transcription by RNA polymerase II"/>
    <property type="evidence" value="ECO:0007669"/>
    <property type="project" value="TreeGrafter"/>
</dbReference>
<gene>
    <name evidence="3" type="ORF">HPB52_014829</name>
</gene>
<evidence type="ECO:0000313" key="3">
    <source>
        <dbReference type="EMBL" id="KAH7957058.1"/>
    </source>
</evidence>
<dbReference type="Proteomes" id="UP000821837">
    <property type="component" value="Unassembled WGS sequence"/>
</dbReference>
<evidence type="ECO:0000256" key="1">
    <source>
        <dbReference type="SAM" id="MobiDB-lite"/>
    </source>
</evidence>
<name>A0A9D4PWR0_RHISA</name>